<feature type="coiled-coil region" evidence="5">
    <location>
        <begin position="76"/>
        <end position="114"/>
    </location>
</feature>
<feature type="transmembrane region" description="Helical" evidence="7">
    <location>
        <begin position="6"/>
        <end position="32"/>
    </location>
</feature>
<reference evidence="8" key="1">
    <citation type="submission" date="2019-06" db="EMBL/GenBank/DDBJ databases">
        <title>Mycoplasma neophronis type strain whole genome sequence.</title>
        <authorList>
            <person name="Spergser J."/>
        </authorList>
    </citation>
    <scope>NUCLEOTIDE SEQUENCE [LARGE SCALE GENOMIC DNA]</scope>
    <source>
        <strain evidence="8">DSM 24097</strain>
    </source>
</reference>
<evidence type="ECO:0000256" key="5">
    <source>
        <dbReference type="SAM" id="Coils"/>
    </source>
</evidence>
<keyword evidence="7" id="KW-0472">Membrane</keyword>
<dbReference type="PANTHER" id="PTHR30563:SF0">
    <property type="entry name" value="DNA RECOMBINATION PROTEIN RMUC"/>
    <property type="match status" value="1"/>
</dbReference>
<gene>
    <name evidence="8" type="primary">rmuC</name>
    <name evidence="8" type="ORF">FJR74_02230</name>
</gene>
<protein>
    <submittedName>
        <fullName evidence="8">DNA recombination protein RmuC</fullName>
    </submittedName>
</protein>
<keyword evidence="7" id="KW-1133">Transmembrane helix</keyword>
<sequence length="530" mass="61091">MNNTELSLLIFNTVIIIVFLFAFIGAIVMGFIHWKRKKGPKIENLEDSIRPAVDESLKHVNEDIKNALSDQFIKMNDNFNTNITDLIKENNNLKNELYNLVLNLNNDLSKQNEKWKNDLSQQFLNVNNKLIKENSENKESLISTLNSYKKDNMQQTQDEFVKVLNNMNDAIKKIQDANANEIAKIQENTAKQVNEIKGNIDAYFKDKLENKLNEHFNTVSQKMYDLSENLVKFDTIKSDIVNLSKNFTNSKDRGNIGEFTLREILKNKYGENTDTWYEQVDLAKVAEDGRICSNNGNEKSSSKVDFVVRSNIKSKLPWNNGESFDILIPIDSKFPTKDYQDYIDARTQEEEDKALSSFASTMKRLAKDISEKYLIKDVTTETALLYIPSEKIYSLVYLNQGLYWELLNKYNVLVVCPNNILWAIQSMLAVGVGQQLNDNINDIKGIFKEIYDKYDMLLENIEDAEKSINKSSEKISRGKKNLALIYKKIDTNAKKFMIQNRKATSKTKKESTPVKLLKEVETSEADEENN</sequence>
<dbReference type="RefSeq" id="WP_140914922.1">
    <property type="nucleotide sequence ID" value="NZ_VHHP01000005.1"/>
</dbReference>
<dbReference type="InterPro" id="IPR003798">
    <property type="entry name" value="DNA_recombination_RmuC"/>
</dbReference>
<dbReference type="PANTHER" id="PTHR30563">
    <property type="entry name" value="DNA RECOMBINATION PROTEIN RMUC"/>
    <property type="match status" value="1"/>
</dbReference>
<comment type="function">
    <text evidence="1">Involved in DNA recombination.</text>
</comment>
<name>A0ABY2YZM0_9BACT</name>
<evidence type="ECO:0000313" key="9">
    <source>
        <dbReference type="Proteomes" id="UP000316851"/>
    </source>
</evidence>
<feature type="region of interest" description="Disordered" evidence="6">
    <location>
        <begin position="502"/>
        <end position="530"/>
    </location>
</feature>
<comment type="caution">
    <text evidence="8">The sequence shown here is derived from an EMBL/GenBank/DDBJ whole genome shotgun (WGS) entry which is preliminary data.</text>
</comment>
<evidence type="ECO:0000256" key="1">
    <source>
        <dbReference type="ARBA" id="ARBA00003416"/>
    </source>
</evidence>
<dbReference type="SUPFAM" id="SSF58113">
    <property type="entry name" value="Apolipoprotein A-I"/>
    <property type="match status" value="1"/>
</dbReference>
<keyword evidence="4" id="KW-0233">DNA recombination</keyword>
<dbReference type="Pfam" id="PF02646">
    <property type="entry name" value="RmuC"/>
    <property type="match status" value="1"/>
</dbReference>
<feature type="compositionally biased region" description="Basic and acidic residues" evidence="6">
    <location>
        <begin position="507"/>
        <end position="521"/>
    </location>
</feature>
<evidence type="ECO:0000256" key="2">
    <source>
        <dbReference type="ARBA" id="ARBA00009840"/>
    </source>
</evidence>
<keyword evidence="9" id="KW-1185">Reference proteome</keyword>
<evidence type="ECO:0000256" key="3">
    <source>
        <dbReference type="ARBA" id="ARBA00023054"/>
    </source>
</evidence>
<keyword evidence="3 5" id="KW-0175">Coiled coil</keyword>
<comment type="similarity">
    <text evidence="2">Belongs to the RmuC family.</text>
</comment>
<evidence type="ECO:0000256" key="4">
    <source>
        <dbReference type="ARBA" id="ARBA00023172"/>
    </source>
</evidence>
<evidence type="ECO:0000313" key="8">
    <source>
        <dbReference type="EMBL" id="TPR53697.1"/>
    </source>
</evidence>
<evidence type="ECO:0000256" key="7">
    <source>
        <dbReference type="SAM" id="Phobius"/>
    </source>
</evidence>
<dbReference type="EMBL" id="VHHP01000005">
    <property type="protein sequence ID" value="TPR53697.1"/>
    <property type="molecule type" value="Genomic_DNA"/>
</dbReference>
<keyword evidence="7" id="KW-0812">Transmembrane</keyword>
<proteinExistence type="inferred from homology"/>
<feature type="coiled-coil region" evidence="5">
    <location>
        <begin position="447"/>
        <end position="481"/>
    </location>
</feature>
<dbReference type="Proteomes" id="UP000316851">
    <property type="component" value="Unassembled WGS sequence"/>
</dbReference>
<evidence type="ECO:0000256" key="6">
    <source>
        <dbReference type="SAM" id="MobiDB-lite"/>
    </source>
</evidence>
<organism evidence="8 9">
    <name type="scientific">Metamycoplasma neophronis</name>
    <dbReference type="NCBI Taxonomy" id="872983"/>
    <lineage>
        <taxon>Bacteria</taxon>
        <taxon>Bacillati</taxon>
        <taxon>Mycoplasmatota</taxon>
        <taxon>Mycoplasmoidales</taxon>
        <taxon>Metamycoplasmataceae</taxon>
        <taxon>Metamycoplasma</taxon>
    </lineage>
</organism>
<accession>A0ABY2YZM0</accession>